<proteinExistence type="predicted"/>
<keyword evidence="1" id="KW-1133">Transmembrane helix</keyword>
<dbReference type="EMBL" id="HBUF01086469">
    <property type="protein sequence ID" value="CAG6634470.1"/>
    <property type="molecule type" value="Transcribed_RNA"/>
</dbReference>
<feature type="transmembrane region" description="Helical" evidence="1">
    <location>
        <begin position="76"/>
        <end position="98"/>
    </location>
</feature>
<dbReference type="EMBL" id="HBUF01585275">
    <property type="protein sequence ID" value="CAG6771579.1"/>
    <property type="molecule type" value="Transcribed_RNA"/>
</dbReference>
<dbReference type="EMBL" id="HBUF01419368">
    <property type="protein sequence ID" value="CAG6740471.1"/>
    <property type="molecule type" value="Transcribed_RNA"/>
</dbReference>
<dbReference type="EMBL" id="HBUF01585276">
    <property type="protein sequence ID" value="CAG6771580.1"/>
    <property type="molecule type" value="Transcribed_RNA"/>
</dbReference>
<accession>A0A8D8Z4U8</accession>
<dbReference type="AlphaFoldDB" id="A0A8D8Z4U8"/>
<sequence length="101" mass="11190">MGSLSSKAMDCLGPRRPQSIILLMFDNLSSLGLCGIIHGVFIALEFIFIFCMFVMSDMIEGKTAARPSLNSFSKPIPLFSANFGFICFSSIIRLPIWFSLD</sequence>
<keyword evidence="1" id="KW-0812">Transmembrane</keyword>
<evidence type="ECO:0000256" key="1">
    <source>
        <dbReference type="SAM" id="Phobius"/>
    </source>
</evidence>
<name>A0A8D8Z4U8_9HEMI</name>
<dbReference type="EMBL" id="HBUF01419367">
    <property type="protein sequence ID" value="CAG6740469.1"/>
    <property type="molecule type" value="Transcribed_RNA"/>
</dbReference>
<organism evidence="2">
    <name type="scientific">Cacopsylla melanoneura</name>
    <dbReference type="NCBI Taxonomy" id="428564"/>
    <lineage>
        <taxon>Eukaryota</taxon>
        <taxon>Metazoa</taxon>
        <taxon>Ecdysozoa</taxon>
        <taxon>Arthropoda</taxon>
        <taxon>Hexapoda</taxon>
        <taxon>Insecta</taxon>
        <taxon>Pterygota</taxon>
        <taxon>Neoptera</taxon>
        <taxon>Paraneoptera</taxon>
        <taxon>Hemiptera</taxon>
        <taxon>Sternorrhyncha</taxon>
        <taxon>Psylloidea</taxon>
        <taxon>Psyllidae</taxon>
        <taxon>Psyllinae</taxon>
        <taxon>Cacopsylla</taxon>
    </lineage>
</organism>
<evidence type="ECO:0000313" key="2">
    <source>
        <dbReference type="EMBL" id="CAG6740469.1"/>
    </source>
</evidence>
<keyword evidence="1" id="KW-0472">Membrane</keyword>
<dbReference type="EMBL" id="HBUF01419366">
    <property type="protein sequence ID" value="CAG6740467.1"/>
    <property type="molecule type" value="Transcribed_RNA"/>
</dbReference>
<feature type="transmembrane region" description="Helical" evidence="1">
    <location>
        <begin position="30"/>
        <end position="55"/>
    </location>
</feature>
<protein>
    <submittedName>
        <fullName evidence="2">Uncharacterized protein</fullName>
    </submittedName>
</protein>
<dbReference type="EMBL" id="HBUF01086468">
    <property type="protein sequence ID" value="CAG6634469.1"/>
    <property type="molecule type" value="Transcribed_RNA"/>
</dbReference>
<reference evidence="2" key="1">
    <citation type="submission" date="2021-05" db="EMBL/GenBank/DDBJ databases">
        <authorList>
            <person name="Alioto T."/>
            <person name="Alioto T."/>
            <person name="Gomez Garrido J."/>
        </authorList>
    </citation>
    <scope>NUCLEOTIDE SEQUENCE</scope>
</reference>